<feature type="domain" description="SCP2" evidence="1">
    <location>
        <begin position="26"/>
        <end position="115"/>
    </location>
</feature>
<evidence type="ECO:0000259" key="1">
    <source>
        <dbReference type="Pfam" id="PF02036"/>
    </source>
</evidence>
<comment type="caution">
    <text evidence="2">The sequence shown here is derived from an EMBL/GenBank/DDBJ whole genome shotgun (WGS) entry which is preliminary data.</text>
</comment>
<protein>
    <submittedName>
        <fullName evidence="2">SCP2 sterol-binding domain-containing protein</fullName>
    </submittedName>
</protein>
<dbReference type="Pfam" id="PF02036">
    <property type="entry name" value="SCP2"/>
    <property type="match status" value="1"/>
</dbReference>
<organism evidence="2">
    <name type="scientific">Caldilineaceae bacterium SB0675_bin_29</name>
    <dbReference type="NCBI Taxonomy" id="2605266"/>
    <lineage>
        <taxon>Bacteria</taxon>
        <taxon>Bacillati</taxon>
        <taxon>Chloroflexota</taxon>
        <taxon>Caldilineae</taxon>
        <taxon>Caldilineales</taxon>
        <taxon>Caldilineaceae</taxon>
    </lineage>
</organism>
<reference evidence="2" key="1">
    <citation type="submission" date="2019-09" db="EMBL/GenBank/DDBJ databases">
        <title>Characterisation of the sponge microbiome using genome-centric metagenomics.</title>
        <authorList>
            <person name="Engelberts J.P."/>
            <person name="Robbins S.J."/>
            <person name="De Goeij J.M."/>
            <person name="Aranda M."/>
            <person name="Bell S.C."/>
            <person name="Webster N.S."/>
        </authorList>
    </citation>
    <scope>NUCLEOTIDE SEQUENCE</scope>
    <source>
        <strain evidence="2">SB0675_bin_29</strain>
    </source>
</reference>
<dbReference type="SUPFAM" id="SSF55718">
    <property type="entry name" value="SCP-like"/>
    <property type="match status" value="1"/>
</dbReference>
<accession>A0A6B1G3E2</accession>
<dbReference type="InterPro" id="IPR036527">
    <property type="entry name" value="SCP2_sterol-bd_dom_sf"/>
</dbReference>
<dbReference type="AlphaFoldDB" id="A0A6B1G3E2"/>
<dbReference type="Gene3D" id="3.30.1050.10">
    <property type="entry name" value="SCP2 sterol-binding domain"/>
    <property type="match status" value="1"/>
</dbReference>
<name>A0A6B1G3E2_9CHLR</name>
<dbReference type="InterPro" id="IPR003033">
    <property type="entry name" value="SCP2_sterol-bd_dom"/>
</dbReference>
<gene>
    <name evidence="2" type="ORF">F4148_09230</name>
</gene>
<proteinExistence type="predicted"/>
<evidence type="ECO:0000313" key="2">
    <source>
        <dbReference type="EMBL" id="MYH61926.1"/>
    </source>
</evidence>
<sequence>MPVYAEAEQLYRVLGRVFEKVKESPGAIESFTSSNLVIRLRLTDPDAEVLLDGRQPPLEVFFGARPGKADLELTMAADLLHEVWCGRRKLKDAFFGGHIQSSGNIFLAMNLTDLFREAERAYALMQRSGSASLGAQSEEDSAF</sequence>
<dbReference type="EMBL" id="VYDA01000343">
    <property type="protein sequence ID" value="MYH61926.1"/>
    <property type="molecule type" value="Genomic_DNA"/>
</dbReference>